<organism evidence="1 2">
    <name type="scientific">Caerostris extrusa</name>
    <name type="common">Bark spider</name>
    <name type="synonym">Caerostris bankana</name>
    <dbReference type="NCBI Taxonomy" id="172846"/>
    <lineage>
        <taxon>Eukaryota</taxon>
        <taxon>Metazoa</taxon>
        <taxon>Ecdysozoa</taxon>
        <taxon>Arthropoda</taxon>
        <taxon>Chelicerata</taxon>
        <taxon>Arachnida</taxon>
        <taxon>Araneae</taxon>
        <taxon>Araneomorphae</taxon>
        <taxon>Entelegynae</taxon>
        <taxon>Araneoidea</taxon>
        <taxon>Araneidae</taxon>
        <taxon>Caerostris</taxon>
    </lineage>
</organism>
<protein>
    <submittedName>
        <fullName evidence="1">Uncharacterized protein</fullName>
    </submittedName>
</protein>
<evidence type="ECO:0000313" key="1">
    <source>
        <dbReference type="EMBL" id="GIY17820.1"/>
    </source>
</evidence>
<keyword evidence="2" id="KW-1185">Reference proteome</keyword>
<dbReference type="AlphaFoldDB" id="A0AAV4R7X0"/>
<evidence type="ECO:0000313" key="2">
    <source>
        <dbReference type="Proteomes" id="UP001054945"/>
    </source>
</evidence>
<proteinExistence type="predicted"/>
<dbReference type="Proteomes" id="UP001054945">
    <property type="component" value="Unassembled WGS sequence"/>
</dbReference>
<accession>A0AAV4R7X0</accession>
<comment type="caution">
    <text evidence="1">The sequence shown here is derived from an EMBL/GenBank/DDBJ whole genome shotgun (WGS) entry which is preliminary data.</text>
</comment>
<sequence>MKRIQTVPFSTKRTGTDIKVQLSCMRRTPKTVPDETSVFLTAIIAIQAQRTCNFFQKCNRSFSESKFFFVLLSAAACRVQPCGRRNSEV</sequence>
<dbReference type="EMBL" id="BPLR01007552">
    <property type="protein sequence ID" value="GIY17820.1"/>
    <property type="molecule type" value="Genomic_DNA"/>
</dbReference>
<reference evidence="1 2" key="1">
    <citation type="submission" date="2021-06" db="EMBL/GenBank/DDBJ databases">
        <title>Caerostris extrusa draft genome.</title>
        <authorList>
            <person name="Kono N."/>
            <person name="Arakawa K."/>
        </authorList>
    </citation>
    <scope>NUCLEOTIDE SEQUENCE [LARGE SCALE GENOMIC DNA]</scope>
</reference>
<name>A0AAV4R7X0_CAEEX</name>
<gene>
    <name evidence="1" type="ORF">CEXT_575871</name>
</gene>